<dbReference type="InterPro" id="IPR029058">
    <property type="entry name" value="AB_hydrolase_fold"/>
</dbReference>
<accession>A0A814GGG0</accession>
<dbReference type="EMBL" id="CAJNOQ010003113">
    <property type="protein sequence ID" value="CAF0996000.1"/>
    <property type="molecule type" value="Genomic_DNA"/>
</dbReference>
<dbReference type="PANTHER" id="PTHR47533:SF4">
    <property type="entry name" value="AB HYDROLASE-1 DOMAIN-CONTAINING PROTEIN"/>
    <property type="match status" value="1"/>
</dbReference>
<name>A0A814GGG0_9BILA</name>
<dbReference type="EMBL" id="CAJOBC010003113">
    <property type="protein sequence ID" value="CAF3767615.1"/>
    <property type="molecule type" value="Genomic_DNA"/>
</dbReference>
<dbReference type="OrthoDB" id="6431331at2759"/>
<dbReference type="Proteomes" id="UP000663829">
    <property type="component" value="Unassembled WGS sequence"/>
</dbReference>
<dbReference type="SUPFAM" id="SSF53474">
    <property type="entry name" value="alpha/beta-Hydrolases"/>
    <property type="match status" value="1"/>
</dbReference>
<reference evidence="1" key="1">
    <citation type="submission" date="2021-02" db="EMBL/GenBank/DDBJ databases">
        <authorList>
            <person name="Nowell W R."/>
        </authorList>
    </citation>
    <scope>NUCLEOTIDE SEQUENCE</scope>
</reference>
<protein>
    <submittedName>
        <fullName evidence="1">Uncharacterized protein</fullName>
    </submittedName>
</protein>
<dbReference type="AlphaFoldDB" id="A0A814GGG0"/>
<gene>
    <name evidence="1" type="ORF">GPM918_LOCUS13501</name>
    <name evidence="2" type="ORF">SRO942_LOCUS13501</name>
</gene>
<organism evidence="1 3">
    <name type="scientific">Didymodactylos carnosus</name>
    <dbReference type="NCBI Taxonomy" id="1234261"/>
    <lineage>
        <taxon>Eukaryota</taxon>
        <taxon>Metazoa</taxon>
        <taxon>Spiralia</taxon>
        <taxon>Gnathifera</taxon>
        <taxon>Rotifera</taxon>
        <taxon>Eurotatoria</taxon>
        <taxon>Bdelloidea</taxon>
        <taxon>Philodinida</taxon>
        <taxon>Philodinidae</taxon>
        <taxon>Didymodactylos</taxon>
    </lineage>
</organism>
<dbReference type="PANTHER" id="PTHR47533">
    <property type="entry name" value="PROTEIN CBG21859"/>
    <property type="match status" value="1"/>
</dbReference>
<dbReference type="Gene3D" id="3.40.50.1820">
    <property type="entry name" value="alpha/beta hydrolase"/>
    <property type="match status" value="1"/>
</dbReference>
<evidence type="ECO:0000313" key="1">
    <source>
        <dbReference type="EMBL" id="CAF0996000.1"/>
    </source>
</evidence>
<proteinExistence type="predicted"/>
<dbReference type="Proteomes" id="UP000681722">
    <property type="component" value="Unassembled WGS sequence"/>
</dbReference>
<evidence type="ECO:0000313" key="3">
    <source>
        <dbReference type="Proteomes" id="UP000663829"/>
    </source>
</evidence>
<sequence>MFNRTMFMKICRLCNLNLIKLSLRYQSHESFTTAGAAQRLVSNPTGELLKPYPTFMERQVELVINTSTRDDVLTIDKEEKIQIQKPQTLMTAKVNYIDTNPLGDKNQDIVLIVHGYPGSYSTTLNLVEEFQRRNYRVIAPDMPFCGKTVLPMLNMFVWSNNIWQRARIIGELMKYIMETKLRPVHCVIGFNENAFSLMSMIDQYKMLNPKSLIMIDPAPRKLLRFVPLSKFVFDFIRLPLHWPVARHILRFLGYKELLTHTQRDIAGALRIWLTEIPKQYEDYSHALWLSRTKTMIISSSEDNYIDRNILQKTLEELNASEYNKIKVNMVRLVIEINAFGYK</sequence>
<keyword evidence="3" id="KW-1185">Reference proteome</keyword>
<evidence type="ECO:0000313" key="2">
    <source>
        <dbReference type="EMBL" id="CAF3767615.1"/>
    </source>
</evidence>
<comment type="caution">
    <text evidence="1">The sequence shown here is derived from an EMBL/GenBank/DDBJ whole genome shotgun (WGS) entry which is preliminary data.</text>
</comment>